<dbReference type="GO" id="GO:0006260">
    <property type="term" value="P:DNA replication"/>
    <property type="evidence" value="ECO:0007669"/>
    <property type="project" value="InterPro"/>
</dbReference>
<dbReference type="PANTHER" id="PTHR38767:SF1">
    <property type="entry name" value="DNA POLYMERASE III SUBUNIT CHI"/>
    <property type="match status" value="1"/>
</dbReference>
<dbReference type="SUPFAM" id="SSF102400">
    <property type="entry name" value="DNA polymerase III chi subunit"/>
    <property type="match status" value="1"/>
</dbReference>
<reference evidence="1 2" key="1">
    <citation type="submission" date="2018-09" db="EMBL/GenBank/DDBJ databases">
        <title>Draft genome of Simplicispira sp. NY-02.</title>
        <authorList>
            <person name="Im W.T."/>
        </authorList>
    </citation>
    <scope>NUCLEOTIDE SEQUENCE [LARGE SCALE GENOMIC DNA]</scope>
    <source>
        <strain evidence="1 2">NY-02</strain>
    </source>
</reference>
<dbReference type="Proteomes" id="UP000266302">
    <property type="component" value="Unassembled WGS sequence"/>
</dbReference>
<dbReference type="InterPro" id="IPR007459">
    <property type="entry name" value="DNA_pol3_chi"/>
</dbReference>
<accession>A0A398CK91</accession>
<dbReference type="EMBL" id="QXJC01000001">
    <property type="protein sequence ID" value="RID99353.1"/>
    <property type="molecule type" value="Genomic_DNA"/>
</dbReference>
<organism evidence="1 2">
    <name type="scientific">Simplicispira hankyongi</name>
    <dbReference type="NCBI Taxonomy" id="2315688"/>
    <lineage>
        <taxon>Bacteria</taxon>
        <taxon>Pseudomonadati</taxon>
        <taxon>Pseudomonadota</taxon>
        <taxon>Betaproteobacteria</taxon>
        <taxon>Burkholderiales</taxon>
        <taxon>Comamonadaceae</taxon>
        <taxon>Simplicispira</taxon>
    </lineage>
</organism>
<evidence type="ECO:0000313" key="2">
    <source>
        <dbReference type="Proteomes" id="UP000266302"/>
    </source>
</evidence>
<gene>
    <name evidence="1" type="ORF">D3F03_02680</name>
</gene>
<dbReference type="InterPro" id="IPR036768">
    <property type="entry name" value="PolIII_chi_sf"/>
</dbReference>
<dbReference type="AlphaFoldDB" id="A0A398CK91"/>
<dbReference type="GO" id="GO:0003677">
    <property type="term" value="F:DNA binding"/>
    <property type="evidence" value="ECO:0007669"/>
    <property type="project" value="InterPro"/>
</dbReference>
<sequence length="144" mass="16161">MTEIAFHFNAPDKVTYACRVARKLLRQGQRLVIRTPLALMDPLDAMLWNMAPQDFVAHCRLGDAPELLQASPIVLAHDDACELPHRQVLLNLEGGVPPGFGSFERLIEVVVADDEADRAAARVRWRHYVQRGYALVRHDLAQGV</sequence>
<dbReference type="Pfam" id="PF04364">
    <property type="entry name" value="DNA_pol3_chi"/>
    <property type="match status" value="1"/>
</dbReference>
<keyword evidence="2" id="KW-1185">Reference proteome</keyword>
<dbReference type="OrthoDB" id="5297568at2"/>
<protein>
    <submittedName>
        <fullName evidence="1">DNA polymerase III subunit chi</fullName>
    </submittedName>
</protein>
<dbReference type="Gene3D" id="3.40.50.10110">
    <property type="entry name" value="DNA polymerase III subunit chi"/>
    <property type="match status" value="1"/>
</dbReference>
<dbReference type="GO" id="GO:0003887">
    <property type="term" value="F:DNA-directed DNA polymerase activity"/>
    <property type="evidence" value="ECO:0007669"/>
    <property type="project" value="InterPro"/>
</dbReference>
<dbReference type="GO" id="GO:0032298">
    <property type="term" value="P:positive regulation of DNA-templated DNA replication initiation"/>
    <property type="evidence" value="ECO:0007669"/>
    <property type="project" value="TreeGrafter"/>
</dbReference>
<comment type="caution">
    <text evidence="1">The sequence shown here is derived from an EMBL/GenBank/DDBJ whole genome shotgun (WGS) entry which is preliminary data.</text>
</comment>
<dbReference type="RefSeq" id="WP_119107803.1">
    <property type="nucleotide sequence ID" value="NZ_QXJC01000001.1"/>
</dbReference>
<proteinExistence type="predicted"/>
<dbReference type="PANTHER" id="PTHR38767">
    <property type="entry name" value="DNA POLYMERASE III SUBUNIT CHI"/>
    <property type="match status" value="1"/>
</dbReference>
<name>A0A398CK91_9BURK</name>
<evidence type="ECO:0000313" key="1">
    <source>
        <dbReference type="EMBL" id="RID99353.1"/>
    </source>
</evidence>